<dbReference type="Gene3D" id="3.40.50.2300">
    <property type="match status" value="2"/>
</dbReference>
<sequence>MRVTINDIAKASGFSKTSVSFAFNDPSRISKKTRSKILSIAESLGYVPDPVARNLSMRKIGTIGFLVPQAISRVFLNPYMNQLLLGIGEACQAKDYSLTVVPPLRGRIFDGVRSAAVDGFITLGLHPEMKLVQLIKQRHIPFVTIDGTPAQDIPGVNTYDQKAAYRMMEEIINAGHRRIAIFSLEHAKTREDHIYTGARDWRLEGFYKALRDNGIDPDTVPVYDCESSEQGGRDAAQTALEQTVGASGRPTAMAFMSDIAAIGAMEELQDRGVSVPDDISVTGFDNIPEASMVHPKLTTMAQPGFEIGKAATQMLFDLLDERKLEKHLYFDSQFIARESLGILS</sequence>
<dbReference type="SUPFAM" id="SSF53822">
    <property type="entry name" value="Periplasmic binding protein-like I"/>
    <property type="match status" value="1"/>
</dbReference>
<dbReference type="GO" id="GO:0003700">
    <property type="term" value="F:DNA-binding transcription factor activity"/>
    <property type="evidence" value="ECO:0007669"/>
    <property type="project" value="TreeGrafter"/>
</dbReference>
<dbReference type="GO" id="GO:0000976">
    <property type="term" value="F:transcription cis-regulatory region binding"/>
    <property type="evidence" value="ECO:0007669"/>
    <property type="project" value="TreeGrafter"/>
</dbReference>
<dbReference type="RefSeq" id="WP_024268744.1">
    <property type="nucleotide sequence ID" value="NC_023035.1"/>
</dbReference>
<dbReference type="Pfam" id="PF13377">
    <property type="entry name" value="Peripla_BP_3"/>
    <property type="match status" value="1"/>
</dbReference>
<dbReference type="Proteomes" id="UP000018680">
    <property type="component" value="Chromosome"/>
</dbReference>
<keyword evidence="1" id="KW-0805">Transcription regulation</keyword>
<evidence type="ECO:0000256" key="2">
    <source>
        <dbReference type="ARBA" id="ARBA00023125"/>
    </source>
</evidence>
<organism evidence="5 6">
    <name type="scientific">Salinispira pacifica</name>
    <dbReference type="NCBI Taxonomy" id="1307761"/>
    <lineage>
        <taxon>Bacteria</taxon>
        <taxon>Pseudomonadati</taxon>
        <taxon>Spirochaetota</taxon>
        <taxon>Spirochaetia</taxon>
        <taxon>Spirochaetales</taxon>
        <taxon>Spirochaetaceae</taxon>
        <taxon>Salinispira</taxon>
    </lineage>
</organism>
<dbReference type="SMART" id="SM00354">
    <property type="entry name" value="HTH_LACI"/>
    <property type="match status" value="1"/>
</dbReference>
<dbReference type="OrthoDB" id="305766at2"/>
<dbReference type="PANTHER" id="PTHR30146:SF138">
    <property type="entry name" value="TRANSCRIPTIONAL REGULATORY PROTEIN"/>
    <property type="match status" value="1"/>
</dbReference>
<accession>V5WKX1</accession>
<dbReference type="InterPro" id="IPR010982">
    <property type="entry name" value="Lambda_DNA-bd_dom_sf"/>
</dbReference>
<dbReference type="CDD" id="cd06279">
    <property type="entry name" value="PBP1_LacI-like"/>
    <property type="match status" value="1"/>
</dbReference>
<name>V5WKX1_9SPIO</name>
<evidence type="ECO:0000259" key="4">
    <source>
        <dbReference type="PROSITE" id="PS50932"/>
    </source>
</evidence>
<dbReference type="CDD" id="cd01392">
    <property type="entry name" value="HTH_LacI"/>
    <property type="match status" value="1"/>
</dbReference>
<evidence type="ECO:0000256" key="3">
    <source>
        <dbReference type="ARBA" id="ARBA00023163"/>
    </source>
</evidence>
<keyword evidence="2" id="KW-0238">DNA-binding</keyword>
<keyword evidence="6" id="KW-1185">Reference proteome</keyword>
<dbReference type="STRING" id="1307761.L21SP2_2488"/>
<dbReference type="InterPro" id="IPR028082">
    <property type="entry name" value="Peripla_BP_I"/>
</dbReference>
<evidence type="ECO:0000256" key="1">
    <source>
        <dbReference type="ARBA" id="ARBA00023015"/>
    </source>
</evidence>
<dbReference type="HOGENOM" id="CLU_037628_6_1_12"/>
<dbReference type="PANTHER" id="PTHR30146">
    <property type="entry name" value="LACI-RELATED TRANSCRIPTIONAL REPRESSOR"/>
    <property type="match status" value="1"/>
</dbReference>
<protein>
    <submittedName>
        <fullName evidence="5">Transcriptional regulator, LacI family</fullName>
    </submittedName>
</protein>
<dbReference type="KEGG" id="slr:L21SP2_2488"/>
<proteinExistence type="predicted"/>
<dbReference type="InterPro" id="IPR046335">
    <property type="entry name" value="LacI/GalR-like_sensor"/>
</dbReference>
<feature type="domain" description="HTH lacI-type" evidence="4">
    <location>
        <begin position="3"/>
        <end position="57"/>
    </location>
</feature>
<evidence type="ECO:0000313" key="5">
    <source>
        <dbReference type="EMBL" id="AHC15841.1"/>
    </source>
</evidence>
<gene>
    <name evidence="5" type="ORF">L21SP2_2488</name>
</gene>
<dbReference type="AlphaFoldDB" id="V5WKX1"/>
<dbReference type="Gene3D" id="1.10.260.40">
    <property type="entry name" value="lambda repressor-like DNA-binding domains"/>
    <property type="match status" value="1"/>
</dbReference>
<dbReference type="PROSITE" id="PS50932">
    <property type="entry name" value="HTH_LACI_2"/>
    <property type="match status" value="1"/>
</dbReference>
<dbReference type="InterPro" id="IPR000843">
    <property type="entry name" value="HTH_LacI"/>
</dbReference>
<dbReference type="eggNOG" id="COG1609">
    <property type="taxonomic scope" value="Bacteria"/>
</dbReference>
<dbReference type="Pfam" id="PF00356">
    <property type="entry name" value="LacI"/>
    <property type="match status" value="1"/>
</dbReference>
<dbReference type="SUPFAM" id="SSF47413">
    <property type="entry name" value="lambda repressor-like DNA-binding domains"/>
    <property type="match status" value="1"/>
</dbReference>
<reference evidence="5 6" key="1">
    <citation type="journal article" date="2015" name="Stand. Genomic Sci.">
        <title>Complete genome sequence and description of Salinispira pacifica gen. nov., sp. nov., a novel spirochaete isolated form a hypersaline microbial mat.</title>
        <authorList>
            <person name="Ben Hania W."/>
            <person name="Joseph M."/>
            <person name="Schumann P."/>
            <person name="Bunk B."/>
            <person name="Fiebig A."/>
            <person name="Sproer C."/>
            <person name="Klenk H.P."/>
            <person name="Fardeau M.L."/>
            <person name="Spring S."/>
        </authorList>
    </citation>
    <scope>NUCLEOTIDE SEQUENCE [LARGE SCALE GENOMIC DNA]</scope>
    <source>
        <strain evidence="5 6">L21-RPul-D2</strain>
    </source>
</reference>
<dbReference type="EMBL" id="CP006939">
    <property type="protein sequence ID" value="AHC15841.1"/>
    <property type="molecule type" value="Genomic_DNA"/>
</dbReference>
<evidence type="ECO:0000313" key="6">
    <source>
        <dbReference type="Proteomes" id="UP000018680"/>
    </source>
</evidence>
<keyword evidence="3" id="KW-0804">Transcription</keyword>